<keyword evidence="2" id="KW-1185">Reference proteome</keyword>
<proteinExistence type="predicted"/>
<reference evidence="1 2" key="1">
    <citation type="submission" date="2021-12" db="EMBL/GenBank/DDBJ databases">
        <title>Genome sequence of Kibdelosporangium philippinense ATCC 49844.</title>
        <authorList>
            <person name="Fedorov E.A."/>
            <person name="Omeragic M."/>
            <person name="Shalygina K.F."/>
            <person name="Maclea K.S."/>
        </authorList>
    </citation>
    <scope>NUCLEOTIDE SEQUENCE [LARGE SCALE GENOMIC DNA]</scope>
    <source>
        <strain evidence="1 2">ATCC 49844</strain>
    </source>
</reference>
<dbReference type="EMBL" id="JAJVCN010000002">
    <property type="protein sequence ID" value="MCE7006724.1"/>
    <property type="molecule type" value="Genomic_DNA"/>
</dbReference>
<name>A0ABS8ZFW7_9PSEU</name>
<dbReference type="Proteomes" id="UP001521150">
    <property type="component" value="Unassembled WGS sequence"/>
</dbReference>
<sequence>MITNTQFLDVLGVLRDHLILCRDLPEIASVDVQDHLVDGMAVTVYLCAHRLVDVAEGLLAWADTLTRVTCELWRPSETSIHAHVYGRLPGELPVKVFCGTHFRADVFGSELRVKERRTIPLGQLRGWAAADTAAEVSA</sequence>
<evidence type="ECO:0000313" key="2">
    <source>
        <dbReference type="Proteomes" id="UP001521150"/>
    </source>
</evidence>
<dbReference type="RefSeq" id="WP_233728170.1">
    <property type="nucleotide sequence ID" value="NZ_JAJVCN010000002.1"/>
</dbReference>
<protein>
    <submittedName>
        <fullName evidence="1">Uncharacterized protein</fullName>
    </submittedName>
</protein>
<gene>
    <name evidence="1" type="ORF">LWC34_28430</name>
</gene>
<comment type="caution">
    <text evidence="1">The sequence shown here is derived from an EMBL/GenBank/DDBJ whole genome shotgun (WGS) entry which is preliminary data.</text>
</comment>
<evidence type="ECO:0000313" key="1">
    <source>
        <dbReference type="EMBL" id="MCE7006724.1"/>
    </source>
</evidence>
<accession>A0ABS8ZFW7</accession>
<organism evidence="1 2">
    <name type="scientific">Kibdelosporangium philippinense</name>
    <dbReference type="NCBI Taxonomy" id="211113"/>
    <lineage>
        <taxon>Bacteria</taxon>
        <taxon>Bacillati</taxon>
        <taxon>Actinomycetota</taxon>
        <taxon>Actinomycetes</taxon>
        <taxon>Pseudonocardiales</taxon>
        <taxon>Pseudonocardiaceae</taxon>
        <taxon>Kibdelosporangium</taxon>
    </lineage>
</organism>